<keyword evidence="6" id="KW-1185">Reference proteome</keyword>
<feature type="compositionally biased region" description="Basic and acidic residues" evidence="4">
    <location>
        <begin position="135"/>
        <end position="157"/>
    </location>
</feature>
<accession>A0A2T4ZIH7</accession>
<feature type="region of interest" description="Disordered" evidence="4">
    <location>
        <begin position="134"/>
        <end position="157"/>
    </location>
</feature>
<dbReference type="InterPro" id="IPR020081">
    <property type="entry name" value="SsrA-bd_prot_CS"/>
</dbReference>
<comment type="similarity">
    <text evidence="3">Belongs to the SmpB family.</text>
</comment>
<comment type="caution">
    <text evidence="5">The sequence shown here is derived from an EMBL/GenBank/DDBJ whole genome shotgun (WGS) entry which is preliminary data.</text>
</comment>
<evidence type="ECO:0000256" key="3">
    <source>
        <dbReference type="HAMAP-Rule" id="MF_00023"/>
    </source>
</evidence>
<dbReference type="EMBL" id="PZZL01000001">
    <property type="protein sequence ID" value="PTM61776.1"/>
    <property type="molecule type" value="Genomic_DNA"/>
</dbReference>
<dbReference type="InterPro" id="IPR023620">
    <property type="entry name" value="SmpB"/>
</dbReference>
<keyword evidence="1 3" id="KW-0963">Cytoplasm</keyword>
<organism evidence="5 6">
    <name type="scientific">Phreatobacter oligotrophus</name>
    <dbReference type="NCBI Taxonomy" id="1122261"/>
    <lineage>
        <taxon>Bacteria</taxon>
        <taxon>Pseudomonadati</taxon>
        <taxon>Pseudomonadota</taxon>
        <taxon>Alphaproteobacteria</taxon>
        <taxon>Hyphomicrobiales</taxon>
        <taxon>Phreatobacteraceae</taxon>
        <taxon>Phreatobacter</taxon>
    </lineage>
</organism>
<evidence type="ECO:0000313" key="6">
    <source>
        <dbReference type="Proteomes" id="UP000241808"/>
    </source>
</evidence>
<dbReference type="Pfam" id="PF01668">
    <property type="entry name" value="SmpB"/>
    <property type="match status" value="1"/>
</dbReference>
<dbReference type="AlphaFoldDB" id="A0A2T4ZIH7"/>
<dbReference type="PANTHER" id="PTHR30308:SF2">
    <property type="entry name" value="SSRA-BINDING PROTEIN"/>
    <property type="match status" value="1"/>
</dbReference>
<dbReference type="GO" id="GO:0070930">
    <property type="term" value="P:trans-translation-dependent protein tagging"/>
    <property type="evidence" value="ECO:0007669"/>
    <property type="project" value="TreeGrafter"/>
</dbReference>
<protein>
    <recommendedName>
        <fullName evidence="3">SsrA-binding protein</fullName>
    </recommendedName>
    <alternativeName>
        <fullName evidence="3">Small protein B</fullName>
    </alternativeName>
</protein>
<keyword evidence="2 3" id="KW-0694">RNA-binding</keyword>
<evidence type="ECO:0000256" key="2">
    <source>
        <dbReference type="ARBA" id="ARBA00022884"/>
    </source>
</evidence>
<comment type="subcellular location">
    <subcellularLocation>
        <location evidence="3">Cytoplasm</location>
    </subcellularLocation>
    <text evidence="3">The tmRNA-SmpB complex associates with stalled 70S ribosomes.</text>
</comment>
<dbReference type="GO" id="GO:0005829">
    <property type="term" value="C:cytosol"/>
    <property type="evidence" value="ECO:0007669"/>
    <property type="project" value="TreeGrafter"/>
</dbReference>
<proteinExistence type="inferred from homology"/>
<dbReference type="PANTHER" id="PTHR30308">
    <property type="entry name" value="TMRNA-BINDING COMPONENT OF TRANS-TRANSLATION TAGGING COMPLEX"/>
    <property type="match status" value="1"/>
</dbReference>
<dbReference type="RefSeq" id="WP_108174221.1">
    <property type="nucleotide sequence ID" value="NZ_JAIESU010000014.1"/>
</dbReference>
<dbReference type="HAMAP" id="MF_00023">
    <property type="entry name" value="SmpB"/>
    <property type="match status" value="1"/>
</dbReference>
<dbReference type="PROSITE" id="PS01317">
    <property type="entry name" value="SSRP"/>
    <property type="match status" value="1"/>
</dbReference>
<gene>
    <name evidence="3" type="primary">smpB</name>
    <name evidence="5" type="ORF">C8P69_101447</name>
</gene>
<dbReference type="Proteomes" id="UP000241808">
    <property type="component" value="Unassembled WGS sequence"/>
</dbReference>
<dbReference type="NCBIfam" id="TIGR00086">
    <property type="entry name" value="smpB"/>
    <property type="match status" value="1"/>
</dbReference>
<dbReference type="OrthoDB" id="9805462at2"/>
<dbReference type="InterPro" id="IPR000037">
    <property type="entry name" value="SsrA-bd_prot"/>
</dbReference>
<reference evidence="5 6" key="1">
    <citation type="submission" date="2018-04" db="EMBL/GenBank/DDBJ databases">
        <title>Genomic Encyclopedia of Archaeal and Bacterial Type Strains, Phase II (KMG-II): from individual species to whole genera.</title>
        <authorList>
            <person name="Goeker M."/>
        </authorList>
    </citation>
    <scope>NUCLEOTIDE SEQUENCE [LARGE SCALE GENOMIC DNA]</scope>
    <source>
        <strain evidence="5 6">DSM 25521</strain>
    </source>
</reference>
<dbReference type="Gene3D" id="2.40.280.10">
    <property type="match status" value="1"/>
</dbReference>
<evidence type="ECO:0000256" key="4">
    <source>
        <dbReference type="SAM" id="MobiDB-lite"/>
    </source>
</evidence>
<dbReference type="CDD" id="cd09294">
    <property type="entry name" value="SmpB"/>
    <property type="match status" value="1"/>
</dbReference>
<name>A0A2T4ZIH7_9HYPH</name>
<sequence length="157" mass="18183">MAPKNEPKIKVVAENRRGRFDYEILDTFEAGIQLTGTEVKSLRAAKATIAESYAGPNGEEFFLFNCNIPEYLQANRFNHEPKRPRRLLLHKKEIGRLIGAVQRDGLTVVPLKLYFNEQGRAKLQIALARGKKLHDKRDTEKKRDWQRDQARILRDRG</sequence>
<dbReference type="SUPFAM" id="SSF74982">
    <property type="entry name" value="Small protein B (SmpB)"/>
    <property type="match status" value="1"/>
</dbReference>
<dbReference type="GO" id="GO:0070929">
    <property type="term" value="P:trans-translation"/>
    <property type="evidence" value="ECO:0007669"/>
    <property type="project" value="UniProtKB-UniRule"/>
</dbReference>
<evidence type="ECO:0000256" key="1">
    <source>
        <dbReference type="ARBA" id="ARBA00022490"/>
    </source>
</evidence>
<dbReference type="GO" id="GO:0003723">
    <property type="term" value="F:RNA binding"/>
    <property type="evidence" value="ECO:0007669"/>
    <property type="project" value="UniProtKB-UniRule"/>
</dbReference>
<evidence type="ECO:0000313" key="5">
    <source>
        <dbReference type="EMBL" id="PTM61776.1"/>
    </source>
</evidence>
<dbReference type="NCBIfam" id="NF003843">
    <property type="entry name" value="PRK05422.1"/>
    <property type="match status" value="1"/>
</dbReference>
<comment type="function">
    <text evidence="3">Required for rescue of stalled ribosomes mediated by trans-translation. Binds to transfer-messenger RNA (tmRNA), required for stable association of tmRNA with ribosomes. tmRNA and SmpB together mimic tRNA shape, replacing the anticodon stem-loop with SmpB. tmRNA is encoded by the ssrA gene; the 2 termini fold to resemble tRNA(Ala) and it encodes a 'tag peptide', a short internal open reading frame. During trans-translation Ala-aminoacylated tmRNA acts like a tRNA, entering the A-site of stalled ribosomes, displacing the stalled mRNA. The ribosome then switches to translate the ORF on the tmRNA; the nascent peptide is terminated with the 'tag peptide' encoded by the tmRNA and targeted for degradation. The ribosome is freed to recommence translation, which seems to be the essential function of trans-translation.</text>
</comment>